<feature type="non-terminal residue" evidence="6">
    <location>
        <position position="1"/>
    </location>
</feature>
<dbReference type="SMART" id="SM00694">
    <property type="entry name" value="DysFC"/>
    <property type="match status" value="1"/>
</dbReference>
<comment type="caution">
    <text evidence="6">The sequence shown here is derived from an EMBL/GenBank/DDBJ whole genome shotgun (WGS) entry which is preliminary data.</text>
</comment>
<proteinExistence type="inferred from homology"/>
<dbReference type="InterPro" id="IPR010482">
    <property type="entry name" value="TECPR1-like_DysF"/>
</dbReference>
<dbReference type="Pfam" id="PF06462">
    <property type="entry name" value="Hyd_WA"/>
    <property type="match status" value="4"/>
</dbReference>
<dbReference type="InterPro" id="IPR051513">
    <property type="entry name" value="Tectonin_beta-prop"/>
</dbReference>
<dbReference type="OrthoDB" id="72441at2759"/>
<feature type="region of interest" description="Disordered" evidence="3">
    <location>
        <begin position="1"/>
        <end position="95"/>
    </location>
</feature>
<evidence type="ECO:0000256" key="2">
    <source>
        <dbReference type="ARBA" id="ARBA00022737"/>
    </source>
</evidence>
<protein>
    <recommendedName>
        <fullName evidence="4 5">Peroxin/Ferlin domain-containing protein</fullName>
    </recommendedName>
</protein>
<evidence type="ECO:0000259" key="5">
    <source>
        <dbReference type="SMART" id="SM00694"/>
    </source>
</evidence>
<dbReference type="GO" id="GO:0005737">
    <property type="term" value="C:cytoplasm"/>
    <property type="evidence" value="ECO:0007669"/>
    <property type="project" value="UniProtKB-ARBA"/>
</dbReference>
<reference evidence="6 7" key="1">
    <citation type="journal article" date="2018" name="Mol. Genet. Genomics">
        <title>The red deer Cervus elaphus genome CerEla1.0: sequencing, annotating, genes, and chromosomes.</title>
        <authorList>
            <person name="Bana N.A."/>
            <person name="Nyiri A."/>
            <person name="Nagy J."/>
            <person name="Frank K."/>
            <person name="Nagy T."/>
            <person name="Steger V."/>
            <person name="Schiller M."/>
            <person name="Lakatos P."/>
            <person name="Sugar L."/>
            <person name="Horn P."/>
            <person name="Barta E."/>
            <person name="Orosz L."/>
        </authorList>
    </citation>
    <scope>NUCLEOTIDE SEQUENCE [LARGE SCALE GENOMIC DNA]</scope>
    <source>
        <strain evidence="6">Hungarian</strain>
    </source>
</reference>
<sequence length="543" mass="59709">GCAPRRLPDPARLLACGPENTPPAPVGSPWGRRAASGGDRPGPGGLWTVCGPYGPGSAGSARSHRGTTEASQRFSQTPEVGGHATPPRPRGRAAANSGPAVFCVTARLTNGRVSGCRFLPTGSSASGEGRAALQPPWSNRRDPVSAVPLSRSSVLWAVDLFGRVFTLSTAGQHWEPCRDAQLEFKRVSAARDCCWGIACDHQVYVLVGASDVPIRCQEEAYENQRWNPVGGFCEALLPSDRWPCSDVSGLHHRPLDGVVLPSPHWEWESDWYVDENFGGEPTEKGGWTYAIDFPATYTRDKKWNSCVRRRRWIRYRRYKSQDTWAKIPSEDDPQQLPDPFSDLSVGGWEVTDEPVGRLSVWAVTLQGKVWYRENVSHHNPEGSSWSLVDTPGEAVQISCGPHDLLWVTLWEGQALVREGINRNNPKGSSWSTVEPPTSENGILHVSTGVCVVWAVTKDRKVWFRRGVNSHNPCGTSWIEMFGEMMMVNVGLNDQVWGIGCVDRALYFRQGVTQSELSGKTWKAIVAGREGDRSLSGSSISLLR</sequence>
<gene>
    <name evidence="6" type="ORF">Celaphus_00007312</name>
</gene>
<dbReference type="GO" id="GO:0098588">
    <property type="term" value="C:bounding membrane of organelle"/>
    <property type="evidence" value="ECO:0007669"/>
    <property type="project" value="UniProtKB-ARBA"/>
</dbReference>
<feature type="domain" description="Peroxin/Ferlin" evidence="4">
    <location>
        <begin position="213"/>
        <end position="274"/>
    </location>
</feature>
<feature type="compositionally biased region" description="Polar residues" evidence="3">
    <location>
        <begin position="68"/>
        <end position="78"/>
    </location>
</feature>
<dbReference type="InterPro" id="IPR006614">
    <property type="entry name" value="Peroxin/Ferlin"/>
</dbReference>
<evidence type="ECO:0000313" key="6">
    <source>
        <dbReference type="EMBL" id="OWK10930.1"/>
    </source>
</evidence>
<dbReference type="Pfam" id="PF06398">
    <property type="entry name" value="Pex24p"/>
    <property type="match status" value="1"/>
</dbReference>
<evidence type="ECO:0000256" key="3">
    <source>
        <dbReference type="SAM" id="MobiDB-lite"/>
    </source>
</evidence>
<dbReference type="Proteomes" id="UP000242450">
    <property type="component" value="Chromosome 10"/>
</dbReference>
<name>A0A212CY61_CEREH</name>
<evidence type="ECO:0000256" key="1">
    <source>
        <dbReference type="ARBA" id="ARBA00005966"/>
    </source>
</evidence>
<accession>A0A212CY61</accession>
<evidence type="ECO:0000313" key="7">
    <source>
        <dbReference type="Proteomes" id="UP000242450"/>
    </source>
</evidence>
<organism evidence="6 7">
    <name type="scientific">Cervus elaphus hippelaphus</name>
    <name type="common">European red deer</name>
    <dbReference type="NCBI Taxonomy" id="46360"/>
    <lineage>
        <taxon>Eukaryota</taxon>
        <taxon>Metazoa</taxon>
        <taxon>Chordata</taxon>
        <taxon>Craniata</taxon>
        <taxon>Vertebrata</taxon>
        <taxon>Euteleostomi</taxon>
        <taxon>Mammalia</taxon>
        <taxon>Eutheria</taxon>
        <taxon>Laurasiatheria</taxon>
        <taxon>Artiodactyla</taxon>
        <taxon>Ruminantia</taxon>
        <taxon>Pecora</taxon>
        <taxon>Cervidae</taxon>
        <taxon>Cervinae</taxon>
        <taxon>Cervus</taxon>
    </lineage>
</organism>
<keyword evidence="2" id="KW-0677">Repeat</keyword>
<dbReference type="AlphaFoldDB" id="A0A212CY61"/>
<dbReference type="PANTHER" id="PTHR23250:SF1">
    <property type="entry name" value="TECTONIN BETA-PROPELLER REPEAT-CONTAINING PROTEIN 1"/>
    <property type="match status" value="1"/>
</dbReference>
<dbReference type="PANTHER" id="PTHR23250">
    <property type="entry name" value="DYSFERLIN-RELATED"/>
    <property type="match status" value="1"/>
</dbReference>
<keyword evidence="7" id="KW-1185">Reference proteome</keyword>
<dbReference type="InterPro" id="IPR006624">
    <property type="entry name" value="Beta-propeller_rpt_TECPR"/>
</dbReference>
<dbReference type="SMART" id="SM00706">
    <property type="entry name" value="TECPR"/>
    <property type="match status" value="5"/>
</dbReference>
<comment type="similarity">
    <text evidence="1">Belongs to the TECPR1 family.</text>
</comment>
<feature type="region of interest" description="Disordered" evidence="3">
    <location>
        <begin position="124"/>
        <end position="143"/>
    </location>
</feature>
<dbReference type="EMBL" id="MKHE01000010">
    <property type="protein sequence ID" value="OWK10930.1"/>
    <property type="molecule type" value="Genomic_DNA"/>
</dbReference>
<evidence type="ECO:0000259" key="4">
    <source>
        <dbReference type="SMART" id="SM00693"/>
    </source>
</evidence>
<feature type="domain" description="Peroxin/Ferlin" evidence="5">
    <location>
        <begin position="286"/>
        <end position="319"/>
    </location>
</feature>
<dbReference type="SMART" id="SM00693">
    <property type="entry name" value="DysFN"/>
    <property type="match status" value="1"/>
</dbReference>